<dbReference type="EMBL" id="BARW01032855">
    <property type="protein sequence ID" value="GAJ03842.1"/>
    <property type="molecule type" value="Genomic_DNA"/>
</dbReference>
<sequence>FEKDGYQTILSDITLVEGNNELNVEMVPIVIPPFSFINPWVERGTCLSATAWNTLNFGCTITNPTGRSMTHILTPMYRVGTKRGYSDPIAREEFAREVTIPPGGSYNYYLPGNQPALDRCTILIGFSAGVPYGGCAFLRDEDGNDSPQACV</sequence>
<accession>X1UJS6</accession>
<protein>
    <submittedName>
        <fullName evidence="1">Uncharacterized protein</fullName>
    </submittedName>
</protein>
<organism evidence="1">
    <name type="scientific">marine sediment metagenome</name>
    <dbReference type="NCBI Taxonomy" id="412755"/>
    <lineage>
        <taxon>unclassified sequences</taxon>
        <taxon>metagenomes</taxon>
        <taxon>ecological metagenomes</taxon>
    </lineage>
</organism>
<feature type="non-terminal residue" evidence="1">
    <location>
        <position position="1"/>
    </location>
</feature>
<name>X1UJS6_9ZZZZ</name>
<evidence type="ECO:0000313" key="1">
    <source>
        <dbReference type="EMBL" id="GAJ03842.1"/>
    </source>
</evidence>
<reference evidence="1" key="1">
    <citation type="journal article" date="2014" name="Front. Microbiol.">
        <title>High frequency of phylogenetically diverse reductive dehalogenase-homologous genes in deep subseafloor sedimentary metagenomes.</title>
        <authorList>
            <person name="Kawai M."/>
            <person name="Futagami T."/>
            <person name="Toyoda A."/>
            <person name="Takaki Y."/>
            <person name="Nishi S."/>
            <person name="Hori S."/>
            <person name="Arai W."/>
            <person name="Tsubouchi T."/>
            <person name="Morono Y."/>
            <person name="Uchiyama I."/>
            <person name="Ito T."/>
            <person name="Fujiyama A."/>
            <person name="Inagaki F."/>
            <person name="Takami H."/>
        </authorList>
    </citation>
    <scope>NUCLEOTIDE SEQUENCE</scope>
    <source>
        <strain evidence="1">Expedition CK06-06</strain>
    </source>
</reference>
<dbReference type="AlphaFoldDB" id="X1UJS6"/>
<gene>
    <name evidence="1" type="ORF">S12H4_51903</name>
</gene>
<proteinExistence type="predicted"/>
<comment type="caution">
    <text evidence="1">The sequence shown here is derived from an EMBL/GenBank/DDBJ whole genome shotgun (WGS) entry which is preliminary data.</text>
</comment>